<accession>A0ABS9BF13</accession>
<dbReference type="Proteomes" id="UP001200145">
    <property type="component" value="Unassembled WGS sequence"/>
</dbReference>
<dbReference type="EMBL" id="JAKEVY010000002">
    <property type="protein sequence ID" value="MCF1714299.1"/>
    <property type="molecule type" value="Genomic_DNA"/>
</dbReference>
<evidence type="ECO:0008006" key="4">
    <source>
        <dbReference type="Google" id="ProtNLM"/>
    </source>
</evidence>
<feature type="chain" id="PRO_5045408320" description="DUF2490 domain-containing protein" evidence="1">
    <location>
        <begin position="18"/>
        <end position="209"/>
    </location>
</feature>
<proteinExistence type="predicted"/>
<organism evidence="2 3">
    <name type="scientific">Flavihumibacter fluminis</name>
    <dbReference type="NCBI Taxonomy" id="2909236"/>
    <lineage>
        <taxon>Bacteria</taxon>
        <taxon>Pseudomonadati</taxon>
        <taxon>Bacteroidota</taxon>
        <taxon>Chitinophagia</taxon>
        <taxon>Chitinophagales</taxon>
        <taxon>Chitinophagaceae</taxon>
        <taxon>Flavihumibacter</taxon>
    </lineage>
</organism>
<keyword evidence="3" id="KW-1185">Reference proteome</keyword>
<keyword evidence="1" id="KW-0732">Signal</keyword>
<sequence length="209" mass="23850">MIKISLALLLLSVAAYAQTGNVELMPGNRYFHQMHSVEFPLNASRKFSWQQLGTIIKYYDKGSGKNLPKDELMNQSYLVYNLSEKVALKSGLFYTNVGGYHPSVALQFKWKLKKGILLLSPRANLSRVQAYELFSLVEYKIGADKKMPVVVRYQGMSSVGLKGHNRSYQAFRIGMQVKKNQLGAGITLDEFGKDKRVYSNFGLYFRRVW</sequence>
<evidence type="ECO:0000313" key="3">
    <source>
        <dbReference type="Proteomes" id="UP001200145"/>
    </source>
</evidence>
<evidence type="ECO:0000256" key="1">
    <source>
        <dbReference type="SAM" id="SignalP"/>
    </source>
</evidence>
<reference evidence="2 3" key="1">
    <citation type="submission" date="2022-01" db="EMBL/GenBank/DDBJ databases">
        <title>Flavihumibacter sp. nov., isolated from sediment of a river.</title>
        <authorList>
            <person name="Liu H."/>
        </authorList>
    </citation>
    <scope>NUCLEOTIDE SEQUENCE [LARGE SCALE GENOMIC DNA]</scope>
    <source>
        <strain evidence="2 3">RY-1</strain>
    </source>
</reference>
<feature type="signal peptide" evidence="1">
    <location>
        <begin position="1"/>
        <end position="17"/>
    </location>
</feature>
<protein>
    <recommendedName>
        <fullName evidence="4">DUF2490 domain-containing protein</fullName>
    </recommendedName>
</protein>
<comment type="caution">
    <text evidence="2">The sequence shown here is derived from an EMBL/GenBank/DDBJ whole genome shotgun (WGS) entry which is preliminary data.</text>
</comment>
<dbReference type="RefSeq" id="WP_234864851.1">
    <property type="nucleotide sequence ID" value="NZ_JAKEVY010000002.1"/>
</dbReference>
<evidence type="ECO:0000313" key="2">
    <source>
        <dbReference type="EMBL" id="MCF1714299.1"/>
    </source>
</evidence>
<gene>
    <name evidence="2" type="ORF">L0U88_06630</name>
</gene>
<name>A0ABS9BF13_9BACT</name>